<dbReference type="Gene3D" id="3.10.10.10">
    <property type="entry name" value="HIV Type 1 Reverse Transcriptase, subunit A, domain 1"/>
    <property type="match status" value="1"/>
</dbReference>
<dbReference type="FunFam" id="3.30.70.270:FF:000026">
    <property type="entry name" value="Transposon Ty3-G Gag-Pol polyprotein"/>
    <property type="match status" value="1"/>
</dbReference>
<dbReference type="GO" id="GO:0015074">
    <property type="term" value="P:DNA integration"/>
    <property type="evidence" value="ECO:0007669"/>
    <property type="project" value="InterPro"/>
</dbReference>
<sequence>MGIVSTEMELTMEQTQQGVSHEVSVDSYRFVGHLKIKVEVPDSSCLKDLYDEVLKLNNFKKDASKSSQVIKQERVHPIFSLNLSCVCKRLQDPSKKVVITKASIRYDLKLNDAEGTSCLHNAMIFEELARIGYEKLSEKLTFYKAFFSLQWKFFIHTILQCLSAKTTSWNEFSSTMASAIICLANNQKFNFSKYILDNLNKNLEAGVPFYMFPRFVQVFVNHQIGDMSHHTGIYDNPSLTKKVFTNMKRVETRFFRVITSLFDTIMVQPIKEVGALPTGDQDIPIPDAPSSSQPQRKHKPRRKENNERKETEVSPTELPIEELGPTPFNDLLPSGEDSMALKELMSYVPICQTSLNSKVDSLAYKETVKDKEKSYKQGRKITDIDADAEVNLENVYNLDLAHEETILSMHDATDADGKKVAKEMLEVITTAKIIIDKVSTTGGELNAVDEEPVGAAPTNINTAQPSEGTKTTVDITTAPKAKGIFFHDVEESTTRTDSSKEQAKDKGKAKLVKEPKVLKSRKAHIVIDAKVSRSIEAKWNADMQDNIDWNEVVEQTTKKQKGDELEKKNAKKQKLEEQQEVEGLKRNLEMVPDDEDDVFLKTTSQDTRDAITTHPTMASQEIKTVFLIVYLFFVLFVLEPILVNHNKRRESIRTLGDYSKPSHEGYMNTIELPVGNNMVPLRSDTIRLVQNGCSFHGLQFEDPNQHLKYFLKLVDSLDLDGENKERTRSNRRRVPNIVEPEIRSIEEIVPMADRATEELLQAPMEGCGEAIVILEILAENFEIKTNLLQDVPNDAIKLMLFSYSLEGAARIWYEEAWDRFKEMLRACPHHGFSKLTQIDTFYNGLNEQDQDSLNTVAGGNLLNKTTREALNIIENKSKVPYSRNKSNVSRVNTNSRDSVSKTDDRIDKLADQISNLVEILNKQLITPVTAKAVEKNCVICGGAHAYYDSITTDSNQPSVCAATGSYNHVSPPNLSSHQIPPPGFALVPQLWGTLSSNIVPNPKGKMKVVTTRSGLAYEGPSIPTNSPLEKVFEQNTEETIEKEHSNCPGSTAQVQPPVVPIFIPEPDVPRTQPKPTIPYPSRLNDQKLREKATNQMEKFFQIFHDLHFDISFVDALLLMSKFASKIKSWLTNKDKLFELAKFPLNENCSAKLLKKLPEKLGDPGKFLILCDFSGIDVCRALTDIGAGINLMPLSIWKKLSLPELTPTRMTLELADRSITRPKGVAKDVFIKVGKFYFPTDFVVVNLEADLRVPLILGRSFLRTGRALIDVYEKEITLRVNDESVTFNLNQTMRYSSTYDDNSVNRVDVIDIAYEEFVQDVLDFQYNPKSSNPTLVSNPSISESESCKEPIIKFSSPTLTPFRESYFFLEEIKDFFNDESIPTGTENSLYDPEGHILFLEKLLNEDPFQLPPMDLKLAEETKAISSIEEPHELELKELPYHLEYAFLEESDKLPVIMAKDLKDVEKEALIKVLKSHKRAITWKIFDIKGYFEIPIDPQDQEKTTFTCPYGTFAYRRVPFGLCNAPGTFQRCMIAIFHDMIKKTMEVFMDNFSVFEGSFSSCLTNLDKMLKRCEEANLVLNWGKCHFMCREGIVLGHKILKSGIEVDRAKVDVIAKLPHPTTVKGVRSFLGHVGFYRRFIQHFSKIARPMTHLLEKETPFLFSKECVNAFNTLKKKLTEAPILVVPDWNLPFELMCDASDFAIDAVLGQCKTKHFQHIRYAIKTMTEAQIHYTTTEKEMLIVVYAFEKFRPYLVLSKSIVYTDHSALKYLLNKHDAKSRQGKISQIDEMPQNAIQVYEIFDVCGIDFMGPFSSSKGNKAIISDRGTHFCNDQFTKVMIKYGVTHHLATAYHPQTSGQVEALKHVNFDLKTTGDHRKIQLNELNKLRDQAYENSMIYKERTKKLHDAKIKNRIFNIGDQFLLFNSRLNIFSGKLKTRWSGPFTITQVFLYGTVELSQPNSPNIKVNGHRVKHCFEGQTATGKENSNPFMADSLPKTILLTIHGICINMSPFEFSLVYLFVTSMLVINAVSYKLMLFGLTIDDAHLMLLGHKHGKNVDSPSKFLMYLRFLQLMINVQVDDLSSYNTKYTSPALIQKVFANMKRIGKGFSGVDTPLFDGMLVQQQVQAVEDVVEDEDDDNEVSAEPTPPSPTPVTPPPPPQQEAIPSPPQAQTTQPSSPPPYQPLQTADISPSAMTFLNTLLETCATLTKQEDASKQMGITKLDVDEDVTLVDAKEDVNADVQGRLAESQAKVVTTTATTITAAQVPKASAPRRRRVVVIQDLKETTTTSVIVHSEVKSKDKGKGILIEEPKHLKRQAQIKQDEAFARQLEAELNANINWDDVMEQARKNMMIYLKNMVGFKMDFFKGEKEIKEKGNKRKGENLNQDAVKKQRIDEETEELKTHLQIVANDDDVYTEATPLALKNFDREDLEMLWKLVQERFQSSEPINFSYDFLLNTFKIMYEKPNVKASIRRDQKGRYGLAKVKSWKLFKSCEVHIITFITTQRILLVEKKYHLTHFTLEQMLNNLRLEVEEESEMSLELLSFGVDAVQDFKKDPSQDGRILLLISLFNSFHREGPQNSLMISLCSNNAMENLYLKHRLISRTYYKNSLIMASAFGSKSKFFMTMSILLQYKPLTNQPVIGSGPHDTQYCMENPEQAFVEYASSHTDKAGVLAYAPIYNAILDKYIESLEQGKYGSAFIQGEVPAKMEDPRLFTLPCRLGDSKPFDTLADLGSCVNIILLYLFKNINIELLEETDHIFGLADGTKSYLVGIVKDVEVHIGKLKLLDDFYVMDMKKDPKAPLLLGRGFLATANAVIDCRMAKIVVGEGITRSVFKVKGVDLGEEEPPYYTTLRKKESYKP</sequence>
<dbReference type="InterPro" id="IPR000477">
    <property type="entry name" value="RT_dom"/>
</dbReference>
<dbReference type="SUPFAM" id="SSF53098">
    <property type="entry name" value="Ribonuclease H-like"/>
    <property type="match status" value="1"/>
</dbReference>
<feature type="compositionally biased region" description="Pro residues" evidence="2">
    <location>
        <begin position="2141"/>
        <end position="2164"/>
    </location>
</feature>
<evidence type="ECO:0000256" key="1">
    <source>
        <dbReference type="SAM" id="Coils"/>
    </source>
</evidence>
<feature type="compositionally biased region" description="Basic and acidic residues" evidence="2">
    <location>
        <begin position="303"/>
        <end position="312"/>
    </location>
</feature>
<comment type="caution">
    <text evidence="4">The sequence shown here is derived from an EMBL/GenBank/DDBJ whole genome shotgun (WGS) entry which is preliminary data.</text>
</comment>
<keyword evidence="4" id="KW-0548">Nucleotidyltransferase</keyword>
<dbReference type="Pfam" id="PF17919">
    <property type="entry name" value="RT_RNaseH_2"/>
    <property type="match status" value="1"/>
</dbReference>
<dbReference type="Pfam" id="PF00078">
    <property type="entry name" value="RVT_1"/>
    <property type="match status" value="1"/>
</dbReference>
<dbReference type="GO" id="GO:0003676">
    <property type="term" value="F:nucleic acid binding"/>
    <property type="evidence" value="ECO:0007669"/>
    <property type="project" value="InterPro"/>
</dbReference>
<feature type="domain" description="Integrase catalytic" evidence="3">
    <location>
        <begin position="1745"/>
        <end position="1859"/>
    </location>
</feature>
<dbReference type="InterPro" id="IPR012337">
    <property type="entry name" value="RNaseH-like_sf"/>
</dbReference>
<dbReference type="PROSITE" id="PS50994">
    <property type="entry name" value="INTEGRASE"/>
    <property type="match status" value="1"/>
</dbReference>
<organism evidence="4">
    <name type="scientific">Tanacetum cinerariifolium</name>
    <name type="common">Dalmatian daisy</name>
    <name type="synonym">Chrysanthemum cinerariifolium</name>
    <dbReference type="NCBI Taxonomy" id="118510"/>
    <lineage>
        <taxon>Eukaryota</taxon>
        <taxon>Viridiplantae</taxon>
        <taxon>Streptophyta</taxon>
        <taxon>Embryophyta</taxon>
        <taxon>Tracheophyta</taxon>
        <taxon>Spermatophyta</taxon>
        <taxon>Magnoliopsida</taxon>
        <taxon>eudicotyledons</taxon>
        <taxon>Gunneridae</taxon>
        <taxon>Pentapetalae</taxon>
        <taxon>asterids</taxon>
        <taxon>campanulids</taxon>
        <taxon>Asterales</taxon>
        <taxon>Asteraceae</taxon>
        <taxon>Asteroideae</taxon>
        <taxon>Anthemideae</taxon>
        <taxon>Anthemidinae</taxon>
        <taxon>Tanacetum</taxon>
    </lineage>
</organism>
<dbReference type="InterPro" id="IPR043502">
    <property type="entry name" value="DNA/RNA_pol_sf"/>
</dbReference>
<evidence type="ECO:0000256" key="2">
    <source>
        <dbReference type="SAM" id="MobiDB-lite"/>
    </source>
</evidence>
<gene>
    <name evidence="4" type="ORF">Tci_043889</name>
</gene>
<reference evidence="4" key="1">
    <citation type="journal article" date="2019" name="Sci. Rep.">
        <title>Draft genome of Tanacetum cinerariifolium, the natural source of mosquito coil.</title>
        <authorList>
            <person name="Yamashiro T."/>
            <person name="Shiraishi A."/>
            <person name="Satake H."/>
            <person name="Nakayama K."/>
        </authorList>
    </citation>
    <scope>NUCLEOTIDE SEQUENCE</scope>
</reference>
<dbReference type="CDD" id="cd09274">
    <property type="entry name" value="RNase_HI_RT_Ty3"/>
    <property type="match status" value="1"/>
</dbReference>
<accession>A0A6L2MD69</accession>
<dbReference type="PANTHER" id="PTHR33067:SF9">
    <property type="entry name" value="RNA-DIRECTED DNA POLYMERASE"/>
    <property type="match status" value="1"/>
</dbReference>
<dbReference type="CDD" id="cd00303">
    <property type="entry name" value="retropepsin_like"/>
    <property type="match status" value="2"/>
</dbReference>
<feature type="region of interest" description="Disordered" evidence="2">
    <location>
        <begin position="276"/>
        <end position="328"/>
    </location>
</feature>
<keyword evidence="4" id="KW-0808">Transferase</keyword>
<dbReference type="Gene3D" id="2.40.70.10">
    <property type="entry name" value="Acid Proteases"/>
    <property type="match status" value="2"/>
</dbReference>
<keyword evidence="4" id="KW-0695">RNA-directed DNA polymerase</keyword>
<evidence type="ECO:0000259" key="3">
    <source>
        <dbReference type="PROSITE" id="PS50994"/>
    </source>
</evidence>
<dbReference type="InterPro" id="IPR041577">
    <property type="entry name" value="RT_RNaseH_2"/>
</dbReference>
<feature type="region of interest" description="Disordered" evidence="2">
    <location>
        <begin position="490"/>
        <end position="509"/>
    </location>
</feature>
<protein>
    <submittedName>
        <fullName evidence="4">Reverse transcriptase domain-containing protein</fullName>
    </submittedName>
</protein>
<evidence type="ECO:0000313" key="4">
    <source>
        <dbReference type="EMBL" id="GEU71911.1"/>
    </source>
</evidence>
<dbReference type="CDD" id="cd01647">
    <property type="entry name" value="RT_LTR"/>
    <property type="match status" value="1"/>
</dbReference>
<dbReference type="GO" id="GO:0003964">
    <property type="term" value="F:RNA-directed DNA polymerase activity"/>
    <property type="evidence" value="ECO:0007669"/>
    <property type="project" value="UniProtKB-KW"/>
</dbReference>
<dbReference type="PANTHER" id="PTHR33067">
    <property type="entry name" value="RNA-DIRECTED DNA POLYMERASE-RELATED"/>
    <property type="match status" value="1"/>
</dbReference>
<dbReference type="Gene3D" id="3.30.70.270">
    <property type="match status" value="2"/>
</dbReference>
<dbReference type="InterPro" id="IPR001584">
    <property type="entry name" value="Integrase_cat-core"/>
</dbReference>
<dbReference type="Gene3D" id="3.30.420.10">
    <property type="entry name" value="Ribonuclease H-like superfamily/Ribonuclease H"/>
    <property type="match status" value="1"/>
</dbReference>
<feature type="region of interest" description="Disordered" evidence="2">
    <location>
        <begin position="2127"/>
        <end position="2183"/>
    </location>
</feature>
<name>A0A6L2MD69_TANCI</name>
<dbReference type="InterPro" id="IPR021109">
    <property type="entry name" value="Peptidase_aspartic_dom_sf"/>
</dbReference>
<proteinExistence type="predicted"/>
<feature type="compositionally biased region" description="Acidic residues" evidence="2">
    <location>
        <begin position="2127"/>
        <end position="2137"/>
    </location>
</feature>
<dbReference type="EMBL" id="BKCJ010006392">
    <property type="protein sequence ID" value="GEU71911.1"/>
    <property type="molecule type" value="Genomic_DNA"/>
</dbReference>
<dbReference type="SUPFAM" id="SSF56672">
    <property type="entry name" value="DNA/RNA polymerases"/>
    <property type="match status" value="1"/>
</dbReference>
<dbReference type="InterPro" id="IPR043128">
    <property type="entry name" value="Rev_trsase/Diguanyl_cyclase"/>
</dbReference>
<dbReference type="InterPro" id="IPR036397">
    <property type="entry name" value="RNaseH_sf"/>
</dbReference>
<keyword evidence="1" id="KW-0175">Coiled coil</keyword>
<feature type="coiled-coil region" evidence="1">
    <location>
        <begin position="558"/>
        <end position="587"/>
    </location>
</feature>